<feature type="region of interest" description="Disordered" evidence="1">
    <location>
        <begin position="103"/>
        <end position="132"/>
    </location>
</feature>
<organism evidence="2 3">
    <name type="scientific">Oryza meyeriana var. granulata</name>
    <dbReference type="NCBI Taxonomy" id="110450"/>
    <lineage>
        <taxon>Eukaryota</taxon>
        <taxon>Viridiplantae</taxon>
        <taxon>Streptophyta</taxon>
        <taxon>Embryophyta</taxon>
        <taxon>Tracheophyta</taxon>
        <taxon>Spermatophyta</taxon>
        <taxon>Magnoliopsida</taxon>
        <taxon>Liliopsida</taxon>
        <taxon>Poales</taxon>
        <taxon>Poaceae</taxon>
        <taxon>BOP clade</taxon>
        <taxon>Oryzoideae</taxon>
        <taxon>Oryzeae</taxon>
        <taxon>Oryzinae</taxon>
        <taxon>Oryza</taxon>
        <taxon>Oryza meyeriana</taxon>
    </lineage>
</organism>
<reference evidence="2 3" key="1">
    <citation type="submission" date="2019-11" db="EMBL/GenBank/DDBJ databases">
        <title>Whole genome sequence of Oryza granulata.</title>
        <authorList>
            <person name="Li W."/>
        </authorList>
    </citation>
    <scope>NUCLEOTIDE SEQUENCE [LARGE SCALE GENOMIC DNA]</scope>
    <source>
        <strain evidence="3">cv. Menghai</strain>
        <tissue evidence="2">Leaf</tissue>
    </source>
</reference>
<comment type="caution">
    <text evidence="2">The sequence shown here is derived from an EMBL/GenBank/DDBJ whole genome shotgun (WGS) entry which is preliminary data.</text>
</comment>
<dbReference type="EMBL" id="SPHZ02000006">
    <property type="protein sequence ID" value="KAF0912067.1"/>
    <property type="molecule type" value="Genomic_DNA"/>
</dbReference>
<evidence type="ECO:0000313" key="2">
    <source>
        <dbReference type="EMBL" id="KAF0912067.1"/>
    </source>
</evidence>
<feature type="region of interest" description="Disordered" evidence="1">
    <location>
        <begin position="149"/>
        <end position="206"/>
    </location>
</feature>
<keyword evidence="3" id="KW-1185">Reference proteome</keyword>
<accession>A0A6G1DHW8</accession>
<name>A0A6G1DHW8_9ORYZ</name>
<evidence type="ECO:0000313" key="3">
    <source>
        <dbReference type="Proteomes" id="UP000479710"/>
    </source>
</evidence>
<sequence length="206" mass="21817">MPMSLHSTEEFQTLLVCTVIFRFQTLVIQGFRVLNFLILQIFNACELFWGKAGDCATSCQIPPPVLPPPEQAAGNRVATRTVAAGPLFFPSFSLGEVAEVKTTPMEETTGSGESSVGSRSDGDRGGGGLGASTAASLLPAGRLVVGWSAATGARRRHDGSIGPRQRRRGDSQQHRRRAAGNVVAQWSGGDDGVTTRWSRCDNGATA</sequence>
<dbReference type="Proteomes" id="UP000479710">
    <property type="component" value="Unassembled WGS sequence"/>
</dbReference>
<evidence type="ECO:0000256" key="1">
    <source>
        <dbReference type="SAM" id="MobiDB-lite"/>
    </source>
</evidence>
<feature type="compositionally biased region" description="Low complexity" evidence="1">
    <location>
        <begin position="106"/>
        <end position="119"/>
    </location>
</feature>
<protein>
    <submittedName>
        <fullName evidence="2">Uncharacterized protein</fullName>
    </submittedName>
</protein>
<dbReference type="AlphaFoldDB" id="A0A6G1DHW8"/>
<gene>
    <name evidence="2" type="ORF">E2562_012968</name>
</gene>
<proteinExistence type="predicted"/>